<dbReference type="GO" id="GO:0005975">
    <property type="term" value="P:carbohydrate metabolic process"/>
    <property type="evidence" value="ECO:0007669"/>
    <property type="project" value="UniProtKB-UniRule"/>
</dbReference>
<dbReference type="AlphaFoldDB" id="A0A125U0F3"/>
<dbReference type="Proteomes" id="UP000023435">
    <property type="component" value="Unassembled WGS sequence"/>
</dbReference>
<sequence>MLDDSAPVPHDPALPQAAPYRWHEHRSVDTWVWASAVAIAAELRRDLARRSRVRLLLSGGTTPAPVYRALSRAPLDWARVDIALVDERWLLPDDRDSNAWLVRQHLLRHNAAPARFEALTAPGRSLEEAVAFANAHARQSASAAVLGMGEDGHTASLFPGLPGLDRVLASKQPYVAIDATTAAGARQWSKRISLTPAGLAYAQSRFLLIQGKAKREVFRQAIASGEVQRWPVLIGMEGDVALDVHWCE</sequence>
<dbReference type="Pfam" id="PF01182">
    <property type="entry name" value="Glucosamine_iso"/>
    <property type="match status" value="1"/>
</dbReference>
<evidence type="ECO:0000259" key="8">
    <source>
        <dbReference type="Pfam" id="PF01182"/>
    </source>
</evidence>
<dbReference type="Gene3D" id="3.40.50.1360">
    <property type="match status" value="1"/>
</dbReference>
<dbReference type="InterPro" id="IPR006148">
    <property type="entry name" value="Glc/Gal-6P_isomerase"/>
</dbReference>
<dbReference type="NCBIfam" id="TIGR01198">
    <property type="entry name" value="pgl"/>
    <property type="match status" value="1"/>
</dbReference>
<organism evidence="9 10">
    <name type="scientific">Lysobacter capsici AZ78</name>
    <dbReference type="NCBI Taxonomy" id="1444315"/>
    <lineage>
        <taxon>Bacteria</taxon>
        <taxon>Pseudomonadati</taxon>
        <taxon>Pseudomonadota</taxon>
        <taxon>Gammaproteobacteria</taxon>
        <taxon>Lysobacterales</taxon>
        <taxon>Lysobacteraceae</taxon>
        <taxon>Lysobacter</taxon>
    </lineage>
</organism>
<comment type="function">
    <text evidence="2 7">Hydrolysis of 6-phosphogluconolactone to 6-phosphogluconate.</text>
</comment>
<dbReference type="EC" id="3.1.1.31" evidence="5 7"/>
<dbReference type="PANTHER" id="PTHR11054:SF0">
    <property type="entry name" value="6-PHOSPHOGLUCONOLACTONASE"/>
    <property type="match status" value="1"/>
</dbReference>
<dbReference type="InterPro" id="IPR039104">
    <property type="entry name" value="6PGL"/>
</dbReference>
<evidence type="ECO:0000313" key="10">
    <source>
        <dbReference type="Proteomes" id="UP000023435"/>
    </source>
</evidence>
<evidence type="ECO:0000256" key="2">
    <source>
        <dbReference type="ARBA" id="ARBA00002681"/>
    </source>
</evidence>
<dbReference type="GO" id="GO:0017057">
    <property type="term" value="F:6-phosphogluconolactonase activity"/>
    <property type="evidence" value="ECO:0007669"/>
    <property type="project" value="UniProtKB-UniRule"/>
</dbReference>
<dbReference type="PANTHER" id="PTHR11054">
    <property type="entry name" value="6-PHOSPHOGLUCONOLACTONASE"/>
    <property type="match status" value="1"/>
</dbReference>
<feature type="domain" description="Glucosamine/galactosamine-6-phosphate isomerase" evidence="8">
    <location>
        <begin position="35"/>
        <end position="232"/>
    </location>
</feature>
<proteinExistence type="inferred from homology"/>
<comment type="pathway">
    <text evidence="3 7">Carbohydrate degradation; pentose phosphate pathway; D-ribulose 5-phosphate from D-glucose 6-phosphate (oxidative stage): step 2/3.</text>
</comment>
<dbReference type="SUPFAM" id="SSF100950">
    <property type="entry name" value="NagB/RpiA/CoA transferase-like"/>
    <property type="match status" value="1"/>
</dbReference>
<dbReference type="RefSeq" id="WP_082723367.1">
    <property type="nucleotide sequence ID" value="NZ_JAJA02000001.1"/>
</dbReference>
<dbReference type="OrthoDB" id="9810967at2"/>
<comment type="caution">
    <text evidence="9">The sequence shown here is derived from an EMBL/GenBank/DDBJ whole genome shotgun (WGS) entry which is preliminary data.</text>
</comment>
<dbReference type="InterPro" id="IPR037171">
    <property type="entry name" value="NagB/RpiA_transferase-like"/>
</dbReference>
<accession>A0A125U0F3</accession>
<keyword evidence="10" id="KW-1185">Reference proteome</keyword>
<evidence type="ECO:0000256" key="1">
    <source>
        <dbReference type="ARBA" id="ARBA00000832"/>
    </source>
</evidence>
<name>A0A125U0F3_9GAMM</name>
<evidence type="ECO:0000256" key="7">
    <source>
        <dbReference type="RuleBase" id="RU365095"/>
    </source>
</evidence>
<evidence type="ECO:0000256" key="5">
    <source>
        <dbReference type="ARBA" id="ARBA00013198"/>
    </source>
</evidence>
<dbReference type="CDD" id="cd01400">
    <property type="entry name" value="6PGL"/>
    <property type="match status" value="1"/>
</dbReference>
<comment type="similarity">
    <text evidence="4 7">Belongs to the glucosamine/galactosamine-6-phosphate isomerase family. 6-phosphogluconolactonase subfamily.</text>
</comment>
<comment type="catalytic activity">
    <reaction evidence="1 7">
        <text>6-phospho-D-glucono-1,5-lactone + H2O = 6-phospho-D-gluconate + H(+)</text>
        <dbReference type="Rhea" id="RHEA:12556"/>
        <dbReference type="ChEBI" id="CHEBI:15377"/>
        <dbReference type="ChEBI" id="CHEBI:15378"/>
        <dbReference type="ChEBI" id="CHEBI:57955"/>
        <dbReference type="ChEBI" id="CHEBI:58759"/>
        <dbReference type="EC" id="3.1.1.31"/>
    </reaction>
</comment>
<evidence type="ECO:0000256" key="4">
    <source>
        <dbReference type="ARBA" id="ARBA00010662"/>
    </source>
</evidence>
<evidence type="ECO:0000256" key="6">
    <source>
        <dbReference type="ARBA" id="ARBA00020337"/>
    </source>
</evidence>
<reference evidence="9 10" key="1">
    <citation type="journal article" date="2014" name="Genome Announc.">
        <title>Draft Genome Sequence of Lysobacter capsici AZ78, a Bacterium Antagonistic to Plant-Pathogenic Oomycetes.</title>
        <authorList>
            <person name="Puopolo G."/>
            <person name="Sonego P."/>
            <person name="Engelen K."/>
            <person name="Pertot I."/>
        </authorList>
    </citation>
    <scope>NUCLEOTIDE SEQUENCE [LARGE SCALE GENOMIC DNA]</scope>
    <source>
        <strain evidence="9 10">AZ78</strain>
    </source>
</reference>
<dbReference type="UniPathway" id="UPA00115">
    <property type="reaction ID" value="UER00409"/>
</dbReference>
<dbReference type="EMBL" id="JAJA02000001">
    <property type="protein sequence ID" value="KWS02678.1"/>
    <property type="molecule type" value="Genomic_DNA"/>
</dbReference>
<protein>
    <recommendedName>
        <fullName evidence="6 7">6-phosphogluconolactonase</fullName>
        <shortName evidence="7">6PGL</shortName>
        <ecNumber evidence="5 7">3.1.1.31</ecNumber>
    </recommendedName>
</protein>
<evidence type="ECO:0000313" key="9">
    <source>
        <dbReference type="EMBL" id="KWS02678.1"/>
    </source>
</evidence>
<keyword evidence="7 9" id="KW-0378">Hydrolase</keyword>
<dbReference type="InterPro" id="IPR005900">
    <property type="entry name" value="6-phosphogluconolactonase_DevB"/>
</dbReference>
<evidence type="ECO:0000256" key="3">
    <source>
        <dbReference type="ARBA" id="ARBA00004961"/>
    </source>
</evidence>
<gene>
    <name evidence="7" type="primary">pgl</name>
    <name evidence="9" type="ORF">AZ78_0222</name>
</gene>
<dbReference type="GO" id="GO:0006098">
    <property type="term" value="P:pentose-phosphate shunt"/>
    <property type="evidence" value="ECO:0007669"/>
    <property type="project" value="UniProtKB-UniPathway"/>
</dbReference>